<accession>A0A0E1VYC2</accession>
<evidence type="ECO:0000256" key="1">
    <source>
        <dbReference type="SAM" id="MobiDB-lite"/>
    </source>
</evidence>
<sequence>MIETVRPSGGCRIMPLRAHAFAHVSRRRMHDAPDRASARASNDASSDSALPARTAGPASRSPASRQAVRGGMPDDRGFRGRRNGPASW</sequence>
<reference evidence="2" key="1">
    <citation type="submission" date="2009-05" db="EMBL/GenBank/DDBJ databases">
        <authorList>
            <person name="Harkins D.M."/>
            <person name="DeShazer D."/>
            <person name="Woods D.E."/>
            <person name="Brinkac L.M."/>
            <person name="Brown K.A."/>
            <person name="Hung G.C."/>
            <person name="Tuanyok A."/>
            <person name="Zhang B."/>
            <person name="Nierman W.C."/>
        </authorList>
    </citation>
    <scope>NUCLEOTIDE SEQUENCE [LARGE SCALE GENOMIC DNA]</scope>
    <source>
        <strain evidence="2">1710a</strain>
    </source>
</reference>
<dbReference type="EMBL" id="CM000833">
    <property type="protein sequence ID" value="EET05913.1"/>
    <property type="molecule type" value="Genomic_DNA"/>
</dbReference>
<organism evidence="2">
    <name type="scientific">Burkholderia pseudomallei 1710a</name>
    <dbReference type="NCBI Taxonomy" id="320371"/>
    <lineage>
        <taxon>Bacteria</taxon>
        <taxon>Pseudomonadati</taxon>
        <taxon>Pseudomonadota</taxon>
        <taxon>Betaproteobacteria</taxon>
        <taxon>Burkholderiales</taxon>
        <taxon>Burkholderiaceae</taxon>
        <taxon>Burkholderia</taxon>
        <taxon>pseudomallei group</taxon>
    </lineage>
</organism>
<feature type="compositionally biased region" description="Low complexity" evidence="1">
    <location>
        <begin position="38"/>
        <end position="52"/>
    </location>
</feature>
<evidence type="ECO:0000313" key="2">
    <source>
        <dbReference type="EMBL" id="EET05913.1"/>
    </source>
</evidence>
<dbReference type="AlphaFoldDB" id="A0A0E1VYC2"/>
<dbReference type="Proteomes" id="UP000001812">
    <property type="component" value="Chromosome II"/>
</dbReference>
<feature type="region of interest" description="Disordered" evidence="1">
    <location>
        <begin position="24"/>
        <end position="88"/>
    </location>
</feature>
<gene>
    <name evidence="2" type="ORF">BURPS1710A_A2663</name>
</gene>
<dbReference type="HOGENOM" id="CLU_2463191_0_0_4"/>
<proteinExistence type="predicted"/>
<protein>
    <submittedName>
        <fullName evidence="2">Uncharacterized protein</fullName>
    </submittedName>
</protein>
<name>A0A0E1VYC2_BURPE</name>